<name>A0A100YWQ5_TRASO</name>
<evidence type="ECO:0000256" key="1">
    <source>
        <dbReference type="SAM" id="Phobius"/>
    </source>
</evidence>
<comment type="caution">
    <text evidence="2">The sequence shown here is derived from an EMBL/GenBank/DDBJ whole genome shotgun (WGS) entry which is preliminary data.</text>
</comment>
<keyword evidence="1" id="KW-1133">Transmembrane helix</keyword>
<keyword evidence="3" id="KW-1185">Reference proteome</keyword>
<reference evidence="2 3" key="1">
    <citation type="submission" date="2015-12" db="EMBL/GenBank/DDBJ databases">
        <title>Draft Genome Sequence of Olsenella scatoligenes SK9K4T; a Producer of 3-Methylindole- (skatole) and 4-Methylphenol- (p-cresol) Isolated from Pig Feces.</title>
        <authorList>
            <person name="Li X."/>
            <person name="Borg B."/>
            <person name="Canibe N."/>
        </authorList>
    </citation>
    <scope>NUCLEOTIDE SEQUENCE [LARGE SCALE GENOMIC DNA]</scope>
    <source>
        <strain evidence="2 3">SK9K4</strain>
    </source>
</reference>
<keyword evidence="1" id="KW-0812">Transmembrane</keyword>
<proteinExistence type="predicted"/>
<dbReference type="STRING" id="1299998.AUL39_00295"/>
<feature type="transmembrane region" description="Helical" evidence="1">
    <location>
        <begin position="28"/>
        <end position="51"/>
    </location>
</feature>
<dbReference type="Proteomes" id="UP000054078">
    <property type="component" value="Unassembled WGS sequence"/>
</dbReference>
<dbReference type="RefSeq" id="WP_059052489.1">
    <property type="nucleotide sequence ID" value="NZ_LOJF01000001.1"/>
</dbReference>
<dbReference type="EMBL" id="LOJF01000001">
    <property type="protein sequence ID" value="KUH58832.1"/>
    <property type="molecule type" value="Genomic_DNA"/>
</dbReference>
<evidence type="ECO:0000313" key="3">
    <source>
        <dbReference type="Proteomes" id="UP000054078"/>
    </source>
</evidence>
<accession>A0A100YWQ5</accession>
<protein>
    <submittedName>
        <fullName evidence="2">Uncharacterized protein</fullName>
    </submittedName>
</protein>
<organism evidence="2 3">
    <name type="scientific">Tractidigestivibacter scatoligenes</name>
    <name type="common">Olsenella scatoligenes</name>
    <dbReference type="NCBI Taxonomy" id="1299998"/>
    <lineage>
        <taxon>Bacteria</taxon>
        <taxon>Bacillati</taxon>
        <taxon>Actinomycetota</taxon>
        <taxon>Coriobacteriia</taxon>
        <taxon>Coriobacteriales</taxon>
        <taxon>Atopobiaceae</taxon>
        <taxon>Tractidigestivibacter</taxon>
    </lineage>
</organism>
<sequence>MSRKAGAQTAPAAEGAAKLKMSNTKFRVLLIIPMVILALVAILVTAAGTLLGSTLDTYLGKGETYVETPSDKTSWDSNYYVPQVTQGEE</sequence>
<gene>
    <name evidence="2" type="ORF">AUL39_00295</name>
</gene>
<keyword evidence="1" id="KW-0472">Membrane</keyword>
<dbReference type="AlphaFoldDB" id="A0A100YWQ5"/>
<evidence type="ECO:0000313" key="2">
    <source>
        <dbReference type="EMBL" id="KUH58832.1"/>
    </source>
</evidence>